<protein>
    <submittedName>
        <fullName evidence="7">Uncharacterized protein</fullName>
    </submittedName>
</protein>
<evidence type="ECO:0000259" key="5">
    <source>
        <dbReference type="Pfam" id="PF04542"/>
    </source>
</evidence>
<dbReference type="EMBL" id="AZQP01000014">
    <property type="protein sequence ID" value="EYE88760.1"/>
    <property type="molecule type" value="Genomic_DNA"/>
</dbReference>
<dbReference type="OrthoDB" id="1929929at2"/>
<dbReference type="SUPFAM" id="SSF88946">
    <property type="entry name" value="Sigma2 domain of RNA polymerase sigma factors"/>
    <property type="match status" value="1"/>
</dbReference>
<comment type="caution">
    <text evidence="7">The sequence shown here is derived from an EMBL/GenBank/DDBJ whole genome shotgun (WGS) entry which is preliminary data.</text>
</comment>
<dbReference type="InterPro" id="IPR036388">
    <property type="entry name" value="WH-like_DNA-bd_sf"/>
</dbReference>
<dbReference type="Gene3D" id="1.10.1740.10">
    <property type="match status" value="1"/>
</dbReference>
<dbReference type="InterPro" id="IPR007627">
    <property type="entry name" value="RNA_pol_sigma70_r2"/>
</dbReference>
<dbReference type="InterPro" id="IPR013324">
    <property type="entry name" value="RNA_pol_sigma_r3/r4-like"/>
</dbReference>
<keyword evidence="4" id="KW-0804">Transcription</keyword>
<dbReference type="Gene3D" id="1.10.10.10">
    <property type="entry name" value="Winged helix-like DNA-binding domain superfamily/Winged helix DNA-binding domain"/>
    <property type="match status" value="1"/>
</dbReference>
<keyword evidence="1" id="KW-0805">Transcription regulation</keyword>
<dbReference type="InterPro" id="IPR013325">
    <property type="entry name" value="RNA_pol_sigma_r2"/>
</dbReference>
<evidence type="ECO:0000313" key="7">
    <source>
        <dbReference type="EMBL" id="EYE88760.1"/>
    </source>
</evidence>
<dbReference type="InterPro" id="IPR014284">
    <property type="entry name" value="RNA_pol_sigma-70_dom"/>
</dbReference>
<dbReference type="Pfam" id="PF04542">
    <property type="entry name" value="Sigma70_r2"/>
    <property type="match status" value="1"/>
</dbReference>
<feature type="domain" description="RNA polymerase sigma-70 region 2" evidence="5">
    <location>
        <begin position="23"/>
        <end position="88"/>
    </location>
</feature>
<dbReference type="InterPro" id="IPR000943">
    <property type="entry name" value="RNA_pol_sigma70"/>
</dbReference>
<evidence type="ECO:0000256" key="3">
    <source>
        <dbReference type="ARBA" id="ARBA00023125"/>
    </source>
</evidence>
<evidence type="ECO:0000256" key="2">
    <source>
        <dbReference type="ARBA" id="ARBA00023082"/>
    </source>
</evidence>
<dbReference type="NCBIfam" id="TIGR02937">
    <property type="entry name" value="sigma70-ECF"/>
    <property type="match status" value="1"/>
</dbReference>
<evidence type="ECO:0000313" key="8">
    <source>
        <dbReference type="Proteomes" id="UP000019681"/>
    </source>
</evidence>
<keyword evidence="3" id="KW-0238">DNA-binding</keyword>
<evidence type="ECO:0000259" key="6">
    <source>
        <dbReference type="Pfam" id="PF04545"/>
    </source>
</evidence>
<dbReference type="PRINTS" id="PR00046">
    <property type="entry name" value="SIGMA70FCT"/>
</dbReference>
<dbReference type="GO" id="GO:0006352">
    <property type="term" value="P:DNA-templated transcription initiation"/>
    <property type="evidence" value="ECO:0007669"/>
    <property type="project" value="InterPro"/>
</dbReference>
<dbReference type="AlphaFoldDB" id="A0A017RXT9"/>
<accession>A0A017RXT9</accession>
<feature type="domain" description="RNA polymerase sigma-70 region 4" evidence="6">
    <location>
        <begin position="139"/>
        <end position="185"/>
    </location>
</feature>
<dbReference type="InterPro" id="IPR007630">
    <property type="entry name" value="RNA_pol_sigma70_r4"/>
</dbReference>
<sequence>MIKEKLIKVNDEYVVMDFDKIFKLYKGMIHNLCNKWKHILEYGDLFQVASFGLLKAFNDYDLTKGCEFSTLAYTYIKNEIRMFYREAKKSFGYISLNEQMSSNDREEYINNLREESFEDYILEEISKKQDLDRIYKGFRHLTERQKDILTKYYLDGLSMPQIANLLGFHVSYVHKVITNSLTKLRRIYNEEVNKSCS</sequence>
<organism evidence="7 8">
    <name type="scientific">Fervidicella metallireducens AeB</name>
    <dbReference type="NCBI Taxonomy" id="1403537"/>
    <lineage>
        <taxon>Bacteria</taxon>
        <taxon>Bacillati</taxon>
        <taxon>Bacillota</taxon>
        <taxon>Clostridia</taxon>
        <taxon>Eubacteriales</taxon>
        <taxon>Clostridiaceae</taxon>
        <taxon>Fervidicella</taxon>
    </lineage>
</organism>
<dbReference type="PANTHER" id="PTHR30385">
    <property type="entry name" value="SIGMA FACTOR F FLAGELLAR"/>
    <property type="match status" value="1"/>
</dbReference>
<dbReference type="GO" id="GO:0003677">
    <property type="term" value="F:DNA binding"/>
    <property type="evidence" value="ECO:0007669"/>
    <property type="project" value="UniProtKB-KW"/>
</dbReference>
<keyword evidence="2" id="KW-0731">Sigma factor</keyword>
<dbReference type="Pfam" id="PF04545">
    <property type="entry name" value="Sigma70_r4"/>
    <property type="match status" value="1"/>
</dbReference>
<reference evidence="7 8" key="1">
    <citation type="journal article" date="2014" name="Genome Announc.">
        <title>Draft Genome Sequence of Fervidicella metallireducens Strain AeBT, an Iron-Reducing Thermoanaerobe from the Great Artesian Basin.</title>
        <authorList>
            <person name="Patel B.K."/>
        </authorList>
    </citation>
    <scope>NUCLEOTIDE SEQUENCE [LARGE SCALE GENOMIC DNA]</scope>
    <source>
        <strain evidence="7 8">AeB</strain>
    </source>
</reference>
<dbReference type="STRING" id="1403537.Q428_06250"/>
<dbReference type="RefSeq" id="WP_035379131.1">
    <property type="nucleotide sequence ID" value="NZ_AZQP01000014.1"/>
</dbReference>
<gene>
    <name evidence="7" type="ORF">Q428_06250</name>
</gene>
<dbReference type="SUPFAM" id="SSF88659">
    <property type="entry name" value="Sigma3 and sigma4 domains of RNA polymerase sigma factors"/>
    <property type="match status" value="1"/>
</dbReference>
<dbReference type="GO" id="GO:0016987">
    <property type="term" value="F:sigma factor activity"/>
    <property type="evidence" value="ECO:0007669"/>
    <property type="project" value="UniProtKB-KW"/>
</dbReference>
<dbReference type="Proteomes" id="UP000019681">
    <property type="component" value="Unassembled WGS sequence"/>
</dbReference>
<keyword evidence="8" id="KW-1185">Reference proteome</keyword>
<evidence type="ECO:0000256" key="1">
    <source>
        <dbReference type="ARBA" id="ARBA00023015"/>
    </source>
</evidence>
<proteinExistence type="predicted"/>
<name>A0A017RXT9_9CLOT</name>
<evidence type="ECO:0000256" key="4">
    <source>
        <dbReference type="ARBA" id="ARBA00023163"/>
    </source>
</evidence>